<proteinExistence type="predicted"/>
<comment type="caution">
    <text evidence="1">The sequence shown here is derived from an EMBL/GenBank/DDBJ whole genome shotgun (WGS) entry which is preliminary data.</text>
</comment>
<evidence type="ECO:0000313" key="2">
    <source>
        <dbReference type="Proteomes" id="UP000414364"/>
    </source>
</evidence>
<gene>
    <name evidence="1" type="ORF">FHL06_04525</name>
</gene>
<dbReference type="GO" id="GO:0006281">
    <property type="term" value="P:DNA repair"/>
    <property type="evidence" value="ECO:0007669"/>
    <property type="project" value="InterPro"/>
</dbReference>
<dbReference type="InterPro" id="IPR036614">
    <property type="entry name" value="RusA-like_sf"/>
</dbReference>
<organism evidence="1 2">
    <name type="scientific">Companilactobacillus halodurans</name>
    <dbReference type="NCBI Taxonomy" id="2584183"/>
    <lineage>
        <taxon>Bacteria</taxon>
        <taxon>Bacillati</taxon>
        <taxon>Bacillota</taxon>
        <taxon>Bacilli</taxon>
        <taxon>Lactobacillales</taxon>
        <taxon>Lactobacillaceae</taxon>
        <taxon>Companilactobacillus</taxon>
    </lineage>
</organism>
<dbReference type="Gene3D" id="3.30.1330.70">
    <property type="entry name" value="Holliday junction resolvase RusA"/>
    <property type="match status" value="1"/>
</dbReference>
<name>A0A5P0ZN48_9LACO</name>
<dbReference type="Proteomes" id="UP000414364">
    <property type="component" value="Unassembled WGS sequence"/>
</dbReference>
<sequence length="156" mass="18513">MSNQLKLIIDGEPVPASRPRFSSQGGKKRGYIDKKYRIYKNGIKMLYWDKYHNKQLFEKGAPLVAHIRFYRRIQKGLSKAEHKRRANHEVKPTVKPDLDNYEKAIFDGLAKAWFDDGQIWKHDTEKNYDEHPRTEILIEEWKNGRFSNYERSASSN</sequence>
<reference evidence="1 2" key="1">
    <citation type="journal article" date="2019" name="Syst. Appl. Microbiol.">
        <title>Polyphasic characterization of two novel Lactobacillus spp. isolated from blown salami packages: Description of Lactobacillus halodurans sp. nov. and Lactobacillus salsicarnum sp. nov.</title>
        <authorList>
            <person name="Schuster J.A."/>
            <person name="Klingl A."/>
            <person name="Vogel R.F."/>
            <person name="Ehrmann M.A."/>
        </authorList>
    </citation>
    <scope>NUCLEOTIDE SEQUENCE [LARGE SCALE GENOMIC DNA]</scope>
    <source>
        <strain evidence="1 2">TMW 1.2172</strain>
    </source>
</reference>
<dbReference type="RefSeq" id="WP_153385055.1">
    <property type="nucleotide sequence ID" value="NZ_VDFP01000006.1"/>
</dbReference>
<dbReference type="SUPFAM" id="SSF103084">
    <property type="entry name" value="Holliday junction resolvase RusA"/>
    <property type="match status" value="1"/>
</dbReference>
<dbReference type="AlphaFoldDB" id="A0A5P0ZN48"/>
<dbReference type="GO" id="GO:0000287">
    <property type="term" value="F:magnesium ion binding"/>
    <property type="evidence" value="ECO:0007669"/>
    <property type="project" value="InterPro"/>
</dbReference>
<protein>
    <submittedName>
        <fullName evidence="1">RusA family crossover junction endodeoxyribonuclease</fullName>
    </submittedName>
</protein>
<dbReference type="GO" id="GO:0006310">
    <property type="term" value="P:DNA recombination"/>
    <property type="evidence" value="ECO:0007669"/>
    <property type="project" value="InterPro"/>
</dbReference>
<accession>A0A5P0ZN48</accession>
<dbReference type="EMBL" id="VDFP01000006">
    <property type="protein sequence ID" value="MQS75653.1"/>
    <property type="molecule type" value="Genomic_DNA"/>
</dbReference>
<dbReference type="Pfam" id="PF05866">
    <property type="entry name" value="RusA"/>
    <property type="match status" value="1"/>
</dbReference>
<evidence type="ECO:0000313" key="1">
    <source>
        <dbReference type="EMBL" id="MQS75653.1"/>
    </source>
</evidence>
<dbReference type="InterPro" id="IPR008822">
    <property type="entry name" value="Endonuclease_RusA-like"/>
</dbReference>